<accession>A0A1H4QFX6</accession>
<feature type="region of interest" description="Disordered" evidence="1">
    <location>
        <begin position="27"/>
        <end position="46"/>
    </location>
</feature>
<reference evidence="2 3" key="1">
    <citation type="submission" date="2016-10" db="EMBL/GenBank/DDBJ databases">
        <authorList>
            <person name="de Groot N.N."/>
        </authorList>
    </citation>
    <scope>NUCLEOTIDE SEQUENCE [LARGE SCALE GENOMIC DNA]</scope>
    <source>
        <strain evidence="2 3">AB35.6</strain>
    </source>
</reference>
<sequence length="46" mass="5131">MMPVLGSILIGNPLRFRAVYVGDTLQPAPPKPVLQRRKSTNRMLPT</sequence>
<evidence type="ECO:0000313" key="2">
    <source>
        <dbReference type="EMBL" id="SEC18521.1"/>
    </source>
</evidence>
<evidence type="ECO:0000313" key="3">
    <source>
        <dbReference type="Proteomes" id="UP000182409"/>
    </source>
</evidence>
<proteinExistence type="predicted"/>
<gene>
    <name evidence="2" type="ORF">SAMN05443244_2861</name>
</gene>
<evidence type="ECO:0000256" key="1">
    <source>
        <dbReference type="SAM" id="MobiDB-lite"/>
    </source>
</evidence>
<dbReference type="EMBL" id="FNSD01000001">
    <property type="protein sequence ID" value="SEC18521.1"/>
    <property type="molecule type" value="Genomic_DNA"/>
</dbReference>
<name>A0A1H4QFX6_9BACT</name>
<organism evidence="2 3">
    <name type="scientific">Terriglobus roseus</name>
    <dbReference type="NCBI Taxonomy" id="392734"/>
    <lineage>
        <taxon>Bacteria</taxon>
        <taxon>Pseudomonadati</taxon>
        <taxon>Acidobacteriota</taxon>
        <taxon>Terriglobia</taxon>
        <taxon>Terriglobales</taxon>
        <taxon>Acidobacteriaceae</taxon>
        <taxon>Terriglobus</taxon>
    </lineage>
</organism>
<dbReference type="Proteomes" id="UP000182409">
    <property type="component" value="Unassembled WGS sequence"/>
</dbReference>
<protein>
    <submittedName>
        <fullName evidence="2">Uncharacterized protein</fullName>
    </submittedName>
</protein>
<dbReference type="AlphaFoldDB" id="A0A1H4QFX6"/>